<comment type="caution">
    <text evidence="2">The sequence shown here is derived from an EMBL/GenBank/DDBJ whole genome shotgun (WGS) entry which is preliminary data.</text>
</comment>
<dbReference type="AlphaFoldDB" id="U2T602"/>
<accession>U2T602</accession>
<protein>
    <submittedName>
        <fullName evidence="2">Uncharacterized protein</fullName>
    </submittedName>
</protein>
<proteinExistence type="predicted"/>
<evidence type="ECO:0000256" key="1">
    <source>
        <dbReference type="SAM" id="Coils"/>
    </source>
</evidence>
<evidence type="ECO:0000313" key="3">
    <source>
        <dbReference type="Proteomes" id="UP000016638"/>
    </source>
</evidence>
<organism evidence="2 3">
    <name type="scientific">Olsenella profusa F0195</name>
    <dbReference type="NCBI Taxonomy" id="1125712"/>
    <lineage>
        <taxon>Bacteria</taxon>
        <taxon>Bacillati</taxon>
        <taxon>Actinomycetota</taxon>
        <taxon>Coriobacteriia</taxon>
        <taxon>Coriobacteriales</taxon>
        <taxon>Atopobiaceae</taxon>
        <taxon>Olsenella</taxon>
    </lineage>
</organism>
<dbReference type="Proteomes" id="UP000016638">
    <property type="component" value="Unassembled WGS sequence"/>
</dbReference>
<reference evidence="2 3" key="1">
    <citation type="submission" date="2013-08" db="EMBL/GenBank/DDBJ databases">
        <authorList>
            <person name="Durkin A.S."/>
            <person name="Haft D.R."/>
            <person name="McCorrison J."/>
            <person name="Torralba M."/>
            <person name="Gillis M."/>
            <person name="Haft D.H."/>
            <person name="Methe B."/>
            <person name="Sutton G."/>
            <person name="Nelson K.E."/>
        </authorList>
    </citation>
    <scope>NUCLEOTIDE SEQUENCE [LARGE SCALE GENOMIC DNA]</scope>
    <source>
        <strain evidence="2 3">F0195</strain>
    </source>
</reference>
<name>U2T602_9ACTN</name>
<dbReference type="STRING" id="1125712.HMPREF1316_1981"/>
<sequence>MRERRLDQVEEGFLWDVGRCRAMVDDMLGTVPCVARQAAFAAEELACAQGEATMRLGECHGELARERRDLERQRDQADEEYRHALRSCHG</sequence>
<keyword evidence="1" id="KW-0175">Coiled coil</keyword>
<keyword evidence="3" id="KW-1185">Reference proteome</keyword>
<gene>
    <name evidence="2" type="ORF">HMPREF1316_1981</name>
</gene>
<dbReference type="PATRIC" id="fig|1125712.3.peg.1098"/>
<feature type="coiled-coil region" evidence="1">
    <location>
        <begin position="60"/>
        <end position="87"/>
    </location>
</feature>
<dbReference type="EMBL" id="AWEZ01000044">
    <property type="protein sequence ID" value="ERL08489.1"/>
    <property type="molecule type" value="Genomic_DNA"/>
</dbReference>
<evidence type="ECO:0000313" key="2">
    <source>
        <dbReference type="EMBL" id="ERL08489.1"/>
    </source>
</evidence>